<sequence length="128" mass="14088">MVYGWIAGEVLTQALSSLEWLKDRTTFVRSLYSQRRYVINDIVIGDYGGTCEGEAAKHGATCECNQGSKAVYVKEVLEDGRTTTMASGFTVVKASQCYAGVCERDVGKWPDDDNGKWIHSGEGFAVLY</sequence>
<protein>
    <submittedName>
        <fullName evidence="1">Uncharacterized protein</fullName>
    </submittedName>
</protein>
<dbReference type="Proteomes" id="UP000195570">
    <property type="component" value="Unassembled WGS sequence"/>
</dbReference>
<dbReference type="EMBL" id="CZPT02000577">
    <property type="protein sequence ID" value="SCU66592.1"/>
    <property type="molecule type" value="Genomic_DNA"/>
</dbReference>
<comment type="caution">
    <text evidence="1">The sequence shown here is derived from an EMBL/GenBank/DDBJ whole genome shotgun (WGS) entry which is preliminary data.</text>
</comment>
<organism evidence="1 2">
    <name type="scientific">Trypanosoma equiperdum</name>
    <dbReference type="NCBI Taxonomy" id="5694"/>
    <lineage>
        <taxon>Eukaryota</taxon>
        <taxon>Discoba</taxon>
        <taxon>Euglenozoa</taxon>
        <taxon>Kinetoplastea</taxon>
        <taxon>Metakinetoplastina</taxon>
        <taxon>Trypanosomatida</taxon>
        <taxon>Trypanosomatidae</taxon>
        <taxon>Trypanosoma</taxon>
    </lineage>
</organism>
<dbReference type="AlphaFoldDB" id="A0A1G4I429"/>
<evidence type="ECO:0000313" key="1">
    <source>
        <dbReference type="EMBL" id="SCU66592.1"/>
    </source>
</evidence>
<dbReference type="GeneID" id="92374269"/>
<keyword evidence="2" id="KW-1185">Reference proteome</keyword>
<proteinExistence type="predicted"/>
<name>A0A1G4I429_TRYEQ</name>
<accession>A0A1G4I429</accession>
<dbReference type="VEuPathDB" id="TriTrypDB:TEOVI_000032900"/>
<gene>
    <name evidence="1" type="ORF">TEOVI_000032900</name>
</gene>
<reference evidence="1" key="1">
    <citation type="submission" date="2016-09" db="EMBL/GenBank/DDBJ databases">
        <authorList>
            <person name="Hebert L."/>
            <person name="Moumen B."/>
        </authorList>
    </citation>
    <scope>NUCLEOTIDE SEQUENCE [LARGE SCALE GENOMIC DNA]</scope>
    <source>
        <strain evidence="1">OVI</strain>
    </source>
</reference>
<evidence type="ECO:0000313" key="2">
    <source>
        <dbReference type="Proteomes" id="UP000195570"/>
    </source>
</evidence>
<dbReference type="RefSeq" id="XP_067078019.1">
    <property type="nucleotide sequence ID" value="XM_067221918.1"/>
</dbReference>